<reference evidence="8" key="1">
    <citation type="journal article" date="2013" name="Science">
        <title>The Amborella genome and the evolution of flowering plants.</title>
        <authorList>
            <consortium name="Amborella Genome Project"/>
        </authorList>
    </citation>
    <scope>NUCLEOTIDE SEQUENCE [LARGE SCALE GENOMIC DNA]</scope>
</reference>
<dbReference type="AlphaFoldDB" id="W1NK88"/>
<dbReference type="OMA" id="RWHERRT"/>
<sequence length="198" mass="21807">MDSSLSGSSDKDQTSMDETGSSRPKPISNLNPIELENGVNPARVTQNCREVSGLKVNCEKKKGVGYYIIDVKCAGEGHVEKERVCRVCHLSSDNQSSVTDLIQLGCECLNDLAIAHRRCAEAWFRIKGDKRCEICGVVAENIKGVGSGSFLLEWNHTGGNNRGHGEANGLWRRQPLCTFVMASVVISFVLLWFFRVDT</sequence>
<evidence type="ECO:0000256" key="4">
    <source>
        <dbReference type="SAM" id="MobiDB-lite"/>
    </source>
</evidence>
<evidence type="ECO:0000256" key="5">
    <source>
        <dbReference type="SAM" id="Phobius"/>
    </source>
</evidence>
<evidence type="ECO:0000256" key="1">
    <source>
        <dbReference type="ARBA" id="ARBA00022723"/>
    </source>
</evidence>
<name>W1NK88_AMBTC</name>
<evidence type="ECO:0000256" key="2">
    <source>
        <dbReference type="ARBA" id="ARBA00022771"/>
    </source>
</evidence>
<dbReference type="GO" id="GO:0008270">
    <property type="term" value="F:zinc ion binding"/>
    <property type="evidence" value="ECO:0007669"/>
    <property type="project" value="UniProtKB-KW"/>
</dbReference>
<dbReference type="eggNOG" id="KOG1609">
    <property type="taxonomic scope" value="Eukaryota"/>
</dbReference>
<keyword evidence="5" id="KW-1133">Transmembrane helix</keyword>
<keyword evidence="5" id="KW-0812">Transmembrane</keyword>
<dbReference type="Proteomes" id="UP000017836">
    <property type="component" value="Unassembled WGS sequence"/>
</dbReference>
<keyword evidence="5" id="KW-0472">Membrane</keyword>
<keyword evidence="8" id="KW-1185">Reference proteome</keyword>
<dbReference type="PROSITE" id="PS51292">
    <property type="entry name" value="ZF_RING_CH"/>
    <property type="match status" value="1"/>
</dbReference>
<dbReference type="InterPro" id="IPR013083">
    <property type="entry name" value="Znf_RING/FYVE/PHD"/>
</dbReference>
<dbReference type="PANTHER" id="PTHR46214:SF8">
    <property type="entry name" value="RING_FYVE_PHD ZINC FINGER SUPERFAMILY PROTEIN"/>
    <property type="match status" value="1"/>
</dbReference>
<dbReference type="EMBL" id="KI397474">
    <property type="protein sequence ID" value="ERM95605.1"/>
    <property type="molecule type" value="Genomic_DNA"/>
</dbReference>
<gene>
    <name evidence="7" type="ORF">AMTR_s00023p00139440</name>
</gene>
<dbReference type="SMART" id="SM00744">
    <property type="entry name" value="RINGv"/>
    <property type="match status" value="1"/>
</dbReference>
<feature type="region of interest" description="Disordered" evidence="4">
    <location>
        <begin position="1"/>
        <end position="36"/>
    </location>
</feature>
<dbReference type="Pfam" id="PF12906">
    <property type="entry name" value="RINGv"/>
    <property type="match status" value="1"/>
</dbReference>
<organism evidence="7 8">
    <name type="scientific">Amborella trichopoda</name>
    <dbReference type="NCBI Taxonomy" id="13333"/>
    <lineage>
        <taxon>Eukaryota</taxon>
        <taxon>Viridiplantae</taxon>
        <taxon>Streptophyta</taxon>
        <taxon>Embryophyta</taxon>
        <taxon>Tracheophyta</taxon>
        <taxon>Spermatophyta</taxon>
        <taxon>Magnoliopsida</taxon>
        <taxon>Amborellales</taxon>
        <taxon>Amborellaceae</taxon>
        <taxon>Amborella</taxon>
    </lineage>
</organism>
<dbReference type="HOGENOM" id="CLU_062126_3_1_1"/>
<accession>W1NK88</accession>
<protein>
    <recommendedName>
        <fullName evidence="6">RING-CH-type domain-containing protein</fullName>
    </recommendedName>
</protein>
<feature type="domain" description="RING-CH-type" evidence="6">
    <location>
        <begin position="77"/>
        <end position="142"/>
    </location>
</feature>
<proteinExistence type="predicted"/>
<feature type="transmembrane region" description="Helical" evidence="5">
    <location>
        <begin position="176"/>
        <end position="194"/>
    </location>
</feature>
<evidence type="ECO:0000313" key="8">
    <source>
        <dbReference type="Proteomes" id="UP000017836"/>
    </source>
</evidence>
<keyword evidence="3" id="KW-0862">Zinc</keyword>
<dbReference type="Gramene" id="ERM95605">
    <property type="protein sequence ID" value="ERM95605"/>
    <property type="gene ID" value="AMTR_s00023p00139440"/>
</dbReference>
<keyword evidence="1" id="KW-0479">Metal-binding</keyword>
<dbReference type="InterPro" id="IPR011016">
    <property type="entry name" value="Znf_RING-CH"/>
</dbReference>
<keyword evidence="2" id="KW-0863">Zinc-finger</keyword>
<evidence type="ECO:0000256" key="3">
    <source>
        <dbReference type="ARBA" id="ARBA00022833"/>
    </source>
</evidence>
<dbReference type="PANTHER" id="PTHR46214">
    <property type="entry name" value="ZINC FINGER, RING-CH-TYPE"/>
    <property type="match status" value="1"/>
</dbReference>
<evidence type="ECO:0000313" key="7">
    <source>
        <dbReference type="EMBL" id="ERM95605.1"/>
    </source>
</evidence>
<evidence type="ECO:0000259" key="6">
    <source>
        <dbReference type="PROSITE" id="PS51292"/>
    </source>
</evidence>
<dbReference type="Gene3D" id="3.30.40.10">
    <property type="entry name" value="Zinc/RING finger domain, C3HC4 (zinc finger)"/>
    <property type="match status" value="1"/>
</dbReference>
<dbReference type="SUPFAM" id="SSF57850">
    <property type="entry name" value="RING/U-box"/>
    <property type="match status" value="1"/>
</dbReference>
<dbReference type="STRING" id="13333.W1NK88"/>